<dbReference type="RefSeq" id="WP_084083173.1">
    <property type="nucleotide sequence ID" value="NZ_FQWZ01000002.1"/>
</dbReference>
<evidence type="ECO:0000256" key="1">
    <source>
        <dbReference type="SAM" id="SignalP"/>
    </source>
</evidence>
<dbReference type="AlphaFoldDB" id="A0A1M5LVB7"/>
<feature type="chain" id="PRO_5012635402" description="Argininosuccinate lyase" evidence="1">
    <location>
        <begin position="26"/>
        <end position="112"/>
    </location>
</feature>
<evidence type="ECO:0000313" key="2">
    <source>
        <dbReference type="EMBL" id="SHG68559.1"/>
    </source>
</evidence>
<keyword evidence="1" id="KW-0732">Signal</keyword>
<sequence length="112" mass="12418">MMTSKQCMAALIGLAASVVATQAAATDDLEFVLKNKTSEALTEFYASPPGTDDWEEDILGRDVLEPGEKVTITIADKREDCRYDLKAVFEGGEEVEQRKVDLCDTEVYEFTE</sequence>
<protein>
    <recommendedName>
        <fullName evidence="4">Argininosuccinate lyase</fullName>
    </recommendedName>
</protein>
<feature type="signal peptide" evidence="1">
    <location>
        <begin position="1"/>
        <end position="25"/>
    </location>
</feature>
<accession>A0A1M5LVB7</accession>
<name>A0A1M5LVB7_9GAMM</name>
<gene>
    <name evidence="2" type="ORF">SAMN04488068_1094</name>
</gene>
<dbReference type="EMBL" id="FQWZ01000002">
    <property type="protein sequence ID" value="SHG68559.1"/>
    <property type="molecule type" value="Genomic_DNA"/>
</dbReference>
<evidence type="ECO:0008006" key="4">
    <source>
        <dbReference type="Google" id="ProtNLM"/>
    </source>
</evidence>
<organism evidence="2 3">
    <name type="scientific">Hydrocarboniphaga daqingensis</name>
    <dbReference type="NCBI Taxonomy" id="490188"/>
    <lineage>
        <taxon>Bacteria</taxon>
        <taxon>Pseudomonadati</taxon>
        <taxon>Pseudomonadota</taxon>
        <taxon>Gammaproteobacteria</taxon>
        <taxon>Nevskiales</taxon>
        <taxon>Nevskiaceae</taxon>
        <taxon>Hydrocarboniphaga</taxon>
    </lineage>
</organism>
<keyword evidence="3" id="KW-1185">Reference proteome</keyword>
<proteinExistence type="predicted"/>
<dbReference type="Proteomes" id="UP000199758">
    <property type="component" value="Unassembled WGS sequence"/>
</dbReference>
<evidence type="ECO:0000313" key="3">
    <source>
        <dbReference type="Proteomes" id="UP000199758"/>
    </source>
</evidence>
<reference evidence="2 3" key="1">
    <citation type="submission" date="2016-11" db="EMBL/GenBank/DDBJ databases">
        <authorList>
            <person name="Jaros S."/>
            <person name="Januszkiewicz K."/>
            <person name="Wedrychowicz H."/>
        </authorList>
    </citation>
    <scope>NUCLEOTIDE SEQUENCE [LARGE SCALE GENOMIC DNA]</scope>
    <source>
        <strain evidence="2 3">CGMCC 1.7049</strain>
    </source>
</reference>